<evidence type="ECO:0000259" key="11">
    <source>
        <dbReference type="PROSITE" id="PS50259"/>
    </source>
</evidence>
<feature type="transmembrane region" description="Helical" evidence="9">
    <location>
        <begin position="569"/>
        <end position="590"/>
    </location>
</feature>
<reference evidence="12 13" key="1">
    <citation type="submission" date="2022-05" db="EMBL/GenBank/DDBJ databases">
        <authorList>
            <consortium name="Genoscope - CEA"/>
            <person name="William W."/>
        </authorList>
    </citation>
    <scope>NUCLEOTIDE SEQUENCE [LARGE SCALE GENOMIC DNA]</scope>
</reference>
<organism evidence="12 13">
    <name type="scientific">Porites lobata</name>
    <dbReference type="NCBI Taxonomy" id="104759"/>
    <lineage>
        <taxon>Eukaryota</taxon>
        <taxon>Metazoa</taxon>
        <taxon>Cnidaria</taxon>
        <taxon>Anthozoa</taxon>
        <taxon>Hexacorallia</taxon>
        <taxon>Scleractinia</taxon>
        <taxon>Fungiina</taxon>
        <taxon>Poritidae</taxon>
        <taxon>Porites</taxon>
    </lineage>
</organism>
<evidence type="ECO:0000256" key="6">
    <source>
        <dbReference type="ARBA" id="ARBA00023170"/>
    </source>
</evidence>
<evidence type="ECO:0000256" key="10">
    <source>
        <dbReference type="SAM" id="SignalP"/>
    </source>
</evidence>
<evidence type="ECO:0000256" key="2">
    <source>
        <dbReference type="ARBA" id="ARBA00022692"/>
    </source>
</evidence>
<evidence type="ECO:0000256" key="1">
    <source>
        <dbReference type="ARBA" id="ARBA00004141"/>
    </source>
</evidence>
<gene>
    <name evidence="12" type="ORF">PLOB_00000438</name>
</gene>
<keyword evidence="13" id="KW-1185">Reference proteome</keyword>
<dbReference type="EMBL" id="CALNXK010000001">
    <property type="protein sequence ID" value="CAH3032193.1"/>
    <property type="molecule type" value="Genomic_DNA"/>
</dbReference>
<dbReference type="InterPro" id="IPR002455">
    <property type="entry name" value="GPCR3_GABA-B"/>
</dbReference>
<feature type="transmembrane region" description="Helical" evidence="9">
    <location>
        <begin position="489"/>
        <end position="508"/>
    </location>
</feature>
<evidence type="ECO:0000313" key="13">
    <source>
        <dbReference type="Proteomes" id="UP001159405"/>
    </source>
</evidence>
<evidence type="ECO:0000256" key="7">
    <source>
        <dbReference type="ARBA" id="ARBA00023180"/>
    </source>
</evidence>
<keyword evidence="7" id="KW-0325">Glycoprotein</keyword>
<keyword evidence="2 9" id="KW-0812">Transmembrane</keyword>
<dbReference type="PRINTS" id="PR01177">
    <property type="entry name" value="GABAB1RECPTR"/>
</dbReference>
<dbReference type="InterPro" id="IPR028082">
    <property type="entry name" value="Peripla_BP_I"/>
</dbReference>
<dbReference type="InterPro" id="IPR017978">
    <property type="entry name" value="GPCR_3_C"/>
</dbReference>
<dbReference type="InterPro" id="IPR001828">
    <property type="entry name" value="ANF_lig-bd_rcpt"/>
</dbReference>
<evidence type="ECO:0000256" key="4">
    <source>
        <dbReference type="ARBA" id="ARBA00023040"/>
    </source>
</evidence>
<keyword evidence="4" id="KW-0297">G-protein coupled receptor</keyword>
<feature type="transmembrane region" description="Helical" evidence="9">
    <location>
        <begin position="668"/>
        <end position="687"/>
    </location>
</feature>
<evidence type="ECO:0000256" key="9">
    <source>
        <dbReference type="SAM" id="Phobius"/>
    </source>
</evidence>
<evidence type="ECO:0000313" key="12">
    <source>
        <dbReference type="EMBL" id="CAH3032193.1"/>
    </source>
</evidence>
<dbReference type="CDD" id="cd06366">
    <property type="entry name" value="PBP1_GABAb_receptor"/>
    <property type="match status" value="1"/>
</dbReference>
<dbReference type="Pfam" id="PF01094">
    <property type="entry name" value="ANF_receptor"/>
    <property type="match status" value="2"/>
</dbReference>
<keyword evidence="10" id="KW-0732">Signal</keyword>
<keyword evidence="6" id="KW-0675">Receptor</keyword>
<comment type="subcellular location">
    <subcellularLocation>
        <location evidence="1">Membrane</location>
        <topology evidence="1">Multi-pass membrane protein</topology>
    </subcellularLocation>
</comment>
<feature type="transmembrane region" description="Helical" evidence="9">
    <location>
        <begin position="770"/>
        <end position="788"/>
    </location>
</feature>
<feature type="signal peptide" evidence="10">
    <location>
        <begin position="1"/>
        <end position="21"/>
    </location>
</feature>
<evidence type="ECO:0000256" key="5">
    <source>
        <dbReference type="ARBA" id="ARBA00023136"/>
    </source>
</evidence>
<feature type="transmembrane region" description="Helical" evidence="9">
    <location>
        <begin position="528"/>
        <end position="549"/>
    </location>
</feature>
<dbReference type="SUPFAM" id="SSF53822">
    <property type="entry name" value="Periplasmic binding protein-like I"/>
    <property type="match status" value="2"/>
</dbReference>
<keyword evidence="5 9" id="KW-0472">Membrane</keyword>
<feature type="transmembrane region" description="Helical" evidence="9">
    <location>
        <begin position="628"/>
        <end position="648"/>
    </location>
</feature>
<accession>A0ABN8MNB7</accession>
<keyword evidence="3 9" id="KW-1133">Transmembrane helix</keyword>
<dbReference type="Proteomes" id="UP001159405">
    <property type="component" value="Unassembled WGS sequence"/>
</dbReference>
<dbReference type="PANTHER" id="PTHR10519">
    <property type="entry name" value="GABA-B RECEPTOR"/>
    <property type="match status" value="1"/>
</dbReference>
<keyword evidence="8" id="KW-0807">Transducer</keyword>
<feature type="chain" id="PRO_5045903718" description="G-protein coupled receptors family 3 profile domain-containing protein" evidence="10">
    <location>
        <begin position="22"/>
        <end position="943"/>
    </location>
</feature>
<dbReference type="Gene3D" id="3.40.50.2300">
    <property type="match status" value="4"/>
</dbReference>
<name>A0ABN8MNB7_9CNID</name>
<comment type="caution">
    <text evidence="12">The sequence shown here is derived from an EMBL/GenBank/DDBJ whole genome shotgun (WGS) entry which is preliminary data.</text>
</comment>
<dbReference type="PROSITE" id="PS50259">
    <property type="entry name" value="G_PROTEIN_RECEP_F3_4"/>
    <property type="match status" value="1"/>
</dbReference>
<dbReference type="PANTHER" id="PTHR10519:SF20">
    <property type="entry name" value="G-PROTEIN COUPLED RECEPTOR 156-RELATED"/>
    <property type="match status" value="1"/>
</dbReference>
<feature type="domain" description="G-protein coupled receptors family 3 profile" evidence="11">
    <location>
        <begin position="516"/>
        <end position="715"/>
    </location>
</feature>
<evidence type="ECO:0000256" key="8">
    <source>
        <dbReference type="ARBA" id="ARBA00023224"/>
    </source>
</evidence>
<evidence type="ECO:0000256" key="3">
    <source>
        <dbReference type="ARBA" id="ARBA00022989"/>
    </source>
</evidence>
<feature type="transmembrane region" description="Helical" evidence="9">
    <location>
        <begin position="455"/>
        <end position="477"/>
    </location>
</feature>
<protein>
    <recommendedName>
        <fullName evidence="11">G-protein coupled receptors family 3 profile domain-containing protein</fullName>
    </recommendedName>
</protein>
<proteinExistence type="predicted"/>
<dbReference type="PRINTS" id="PR01176">
    <property type="entry name" value="GABABRECEPTR"/>
</dbReference>
<dbReference type="Pfam" id="PF00003">
    <property type="entry name" value="7tm_3"/>
    <property type="match status" value="1"/>
</dbReference>
<dbReference type="CDD" id="cd15047">
    <property type="entry name" value="7tmC_GABA-B-like"/>
    <property type="match status" value="1"/>
</dbReference>
<sequence length="943" mass="106849">MMATNYLFIFSCLLATSSINGDSFKSKIDLFIGGFFGVNITEGAWSSAALIPILEMALDHVNNNSNILADYQLKFVWRDSKCESGAGIRAMLELVNTPPHKIIFLGPGCSVATTPVAEAAPYWQAVQIGYSTSSPLFSDKRKFPLYFRTSTSETMENPSRLALLKHFKWKKVALIVQNLDIYVLTKEDLVPMLEESNITIIATASFKNDPSSSVKYVLKNRDARIIIGLMYEDKFRKAMCTAYKEGLYGSKYVWLIVGWYNEDWWKKRDVECEGEQLIEAADNMIETLPLPLSTSRKPTISNRTAEQLKSEYKQRLRSLNYTYNSYAAFTYDAAWSVALMLNKSISLLREKNKTLENMTYRDVEGARIMRNLLFQTDFWGMSGHVTFDDNGNRQTLVQITQNRRGSKKVVATFDVLEKKLKIYNDSFEWEGGRVPVDGITIIQTLSQDSPGVTTVFYVLACVGVLFCLGCLLLNFIYRKHRYIRMSSPKFNNLTVVGCLLCYVEVLISAYSSSSSATQDSSLCYISTWLLSTGFTLAFGGIFVKTWRVYKIFTNNQMKREIGKLSNVSLLLRLCAGWLIEVIILSVWAAIDPFSIKLQQIGEEVYVDGDDVEEQLQIYRCTSRYHMTWVMSICSLKGVLLIFGVFLAWETRNVHYPALNDSKNIGLAVYNVFMFSCLALVVVFVVTYPPLEILVIRSIVLVGATSTICFLFVPKILHLHRNNKVDCTQEPSRSQFATAEATCNNSSMRIETYRSKNSILLKIKYLTQANMARYITFVICFLWSTSMTITDNSSSRIDLVIGGFFGVNITGGGWSTASAIPAFEMALDHVNSDPNVLTNYKLKYVWRDSKIGYSTSSPSLSNKEKYPLYFRTSTSEIIENPARVALLKHFKWKRVALIVQQADIFELTVDDFIPMLRESNITVIATETFQNDPSSSVKYLLKVK</sequence>
<feature type="transmembrane region" description="Helical" evidence="9">
    <location>
        <begin position="693"/>
        <end position="712"/>
    </location>
</feature>